<dbReference type="EMBL" id="KC472505">
    <property type="protein sequence ID" value="AGZ89044.1"/>
    <property type="molecule type" value="Genomic_DNA"/>
</dbReference>
<dbReference type="EMBL" id="KC472495">
    <property type="protein sequence ID" value="AGZ89034.1"/>
    <property type="molecule type" value="Genomic_DNA"/>
</dbReference>
<evidence type="ECO:0000313" key="2">
    <source>
        <dbReference type="EMBL" id="AGZ89021.1"/>
    </source>
</evidence>
<keyword evidence="1" id="KW-0732">Signal</keyword>
<reference evidence="2" key="1">
    <citation type="journal article" date="2014" name="Heredity">
        <title>DNA sequence variation of wild barley Hordeum spontaneum (L.) across environmental gradients in Israel.</title>
        <authorList>
            <person name="Bedada G."/>
            <person name="Westerbergh A."/>
            <person name="Nevo E."/>
            <person name="Korol A."/>
            <person name="Schmid K.J."/>
        </authorList>
    </citation>
    <scope>NUCLEOTIDE SEQUENCE</scope>
</reference>
<dbReference type="EMBL" id="KC472486">
    <property type="protein sequence ID" value="AGZ89025.1"/>
    <property type="molecule type" value="Genomic_DNA"/>
</dbReference>
<feature type="non-terminal residue" evidence="2">
    <location>
        <position position="71"/>
    </location>
</feature>
<dbReference type="EMBL" id="KC472518">
    <property type="protein sequence ID" value="AGZ89057.1"/>
    <property type="molecule type" value="Genomic_DNA"/>
</dbReference>
<dbReference type="EMBL" id="KC472499">
    <property type="protein sequence ID" value="AGZ89038.1"/>
    <property type="molecule type" value="Genomic_DNA"/>
</dbReference>
<dbReference type="EMBL" id="KC472482">
    <property type="protein sequence ID" value="AGZ89021.1"/>
    <property type="molecule type" value="Genomic_DNA"/>
</dbReference>
<proteinExistence type="predicted"/>
<dbReference type="EMBL" id="KC472484">
    <property type="protein sequence ID" value="AGZ89023.1"/>
    <property type="molecule type" value="Genomic_DNA"/>
</dbReference>
<accession>W5RJM0</accession>
<dbReference type="EMBL" id="KC472516">
    <property type="protein sequence ID" value="AGZ89055.1"/>
    <property type="molecule type" value="Genomic_DNA"/>
</dbReference>
<dbReference type="EMBL" id="KC472508">
    <property type="protein sequence ID" value="AGZ89047.1"/>
    <property type="molecule type" value="Genomic_DNA"/>
</dbReference>
<dbReference type="EMBL" id="KC472503">
    <property type="protein sequence ID" value="AGZ89042.1"/>
    <property type="molecule type" value="Genomic_DNA"/>
</dbReference>
<feature type="signal peptide" evidence="1">
    <location>
        <begin position="1"/>
        <end position="21"/>
    </location>
</feature>
<dbReference type="EMBL" id="KC472493">
    <property type="protein sequence ID" value="AGZ89032.1"/>
    <property type="molecule type" value="Genomic_DNA"/>
</dbReference>
<dbReference type="EMBL" id="KC472498">
    <property type="protein sequence ID" value="AGZ89037.1"/>
    <property type="molecule type" value="Genomic_DNA"/>
</dbReference>
<dbReference type="EMBL" id="KC472494">
    <property type="protein sequence ID" value="AGZ89033.1"/>
    <property type="molecule type" value="Genomic_DNA"/>
</dbReference>
<dbReference type="EMBL" id="KC472479">
    <property type="protein sequence ID" value="AGZ89018.1"/>
    <property type="molecule type" value="Genomic_DNA"/>
</dbReference>
<dbReference type="EMBL" id="KC472504">
    <property type="protein sequence ID" value="AGZ89043.1"/>
    <property type="molecule type" value="Genomic_DNA"/>
</dbReference>
<name>W5RJM0_HORVS</name>
<protein>
    <recommendedName>
        <fullName evidence="3">Secreted protein</fullName>
    </recommendedName>
</protein>
<dbReference type="EMBL" id="KC472502">
    <property type="protein sequence ID" value="AGZ89041.1"/>
    <property type="molecule type" value="Genomic_DNA"/>
</dbReference>
<dbReference type="EMBL" id="KC472483">
    <property type="protein sequence ID" value="AGZ89022.1"/>
    <property type="molecule type" value="Genomic_DNA"/>
</dbReference>
<sequence length="71" mass="7889">LLLAFAVVIIVLLPHQVGILGAEVGPFSPVHSLVRQHVLHVLLRDLKVSRLRHLLPDPRLKLLEAVSPRLV</sequence>
<dbReference type="EMBL" id="KC472497">
    <property type="protein sequence ID" value="AGZ89036.1"/>
    <property type="molecule type" value="Genomic_DNA"/>
</dbReference>
<dbReference type="EMBL" id="KC472517">
    <property type="protein sequence ID" value="AGZ89056.1"/>
    <property type="molecule type" value="Genomic_DNA"/>
</dbReference>
<evidence type="ECO:0000256" key="1">
    <source>
        <dbReference type="SAM" id="SignalP"/>
    </source>
</evidence>
<dbReference type="EMBL" id="KC472485">
    <property type="protein sequence ID" value="AGZ89024.1"/>
    <property type="molecule type" value="Genomic_DNA"/>
</dbReference>
<evidence type="ECO:0008006" key="3">
    <source>
        <dbReference type="Google" id="ProtNLM"/>
    </source>
</evidence>
<feature type="non-terminal residue" evidence="2">
    <location>
        <position position="1"/>
    </location>
</feature>
<feature type="chain" id="PRO_5007736570" description="Secreted protein" evidence="1">
    <location>
        <begin position="22"/>
        <end position="71"/>
    </location>
</feature>
<dbReference type="AlphaFoldDB" id="W5RJM0"/>
<dbReference type="EMBL" id="KC472496">
    <property type="protein sequence ID" value="AGZ89035.1"/>
    <property type="molecule type" value="Genomic_DNA"/>
</dbReference>
<dbReference type="EMBL" id="KC472519">
    <property type="protein sequence ID" value="AGZ89058.1"/>
    <property type="molecule type" value="Genomic_DNA"/>
</dbReference>
<dbReference type="EMBL" id="KC472506">
    <property type="protein sequence ID" value="AGZ89045.1"/>
    <property type="molecule type" value="Genomic_DNA"/>
</dbReference>
<gene>
    <name evidence="2" type="ORF">UG23300</name>
</gene>
<organism evidence="2">
    <name type="scientific">Hordeum vulgare subsp. spontaneum</name>
    <name type="common">Wild barley</name>
    <name type="synonym">Hordeum spontaneum</name>
    <dbReference type="NCBI Taxonomy" id="77009"/>
    <lineage>
        <taxon>Eukaryota</taxon>
        <taxon>Viridiplantae</taxon>
        <taxon>Streptophyta</taxon>
        <taxon>Embryophyta</taxon>
        <taxon>Tracheophyta</taxon>
        <taxon>Spermatophyta</taxon>
        <taxon>Magnoliopsida</taxon>
        <taxon>Liliopsida</taxon>
        <taxon>Poales</taxon>
        <taxon>Poaceae</taxon>
        <taxon>BOP clade</taxon>
        <taxon>Pooideae</taxon>
        <taxon>Triticodae</taxon>
        <taxon>Triticeae</taxon>
        <taxon>Hordeinae</taxon>
        <taxon>Hordeum</taxon>
    </lineage>
</organism>